<feature type="modified residue" description="4-aspartylphosphate" evidence="5">
    <location>
        <position position="79"/>
    </location>
</feature>
<dbReference type="SMART" id="SM00387">
    <property type="entry name" value="HATPase_c"/>
    <property type="match status" value="1"/>
</dbReference>
<keyword evidence="3" id="KW-0288">FMN</keyword>
<reference evidence="10 11" key="1">
    <citation type="submission" date="2018-10" db="EMBL/GenBank/DDBJ databases">
        <title>Natronolimnobius sp. XQ-INN 246 isolated from Inner Mongolia Autonomous Region of China.</title>
        <authorList>
            <person name="Xue Q."/>
        </authorList>
    </citation>
    <scope>NUCLEOTIDE SEQUENCE [LARGE SCALE GENOMIC DNA]</scope>
    <source>
        <strain evidence="10 11">XQ-INN 246</strain>
    </source>
</reference>
<dbReference type="PANTHER" id="PTHR47429:SF2">
    <property type="entry name" value="PROTEIN TWIN LOV 1"/>
    <property type="match status" value="1"/>
</dbReference>
<evidence type="ECO:0000259" key="6">
    <source>
        <dbReference type="PROSITE" id="PS50109"/>
    </source>
</evidence>
<dbReference type="InterPro" id="IPR001789">
    <property type="entry name" value="Sig_transdc_resp-reg_receiver"/>
</dbReference>
<accession>A0A4S3TGW8</accession>
<evidence type="ECO:0000256" key="2">
    <source>
        <dbReference type="ARBA" id="ARBA00022630"/>
    </source>
</evidence>
<dbReference type="SUPFAM" id="SSF47384">
    <property type="entry name" value="Homodimeric domain of signal transducing histidine kinase"/>
    <property type="match status" value="1"/>
</dbReference>
<dbReference type="NCBIfam" id="TIGR00229">
    <property type="entry name" value="sensory_box"/>
    <property type="match status" value="2"/>
</dbReference>
<dbReference type="InterPro" id="IPR001610">
    <property type="entry name" value="PAC"/>
</dbReference>
<evidence type="ECO:0000256" key="1">
    <source>
        <dbReference type="ARBA" id="ARBA00022553"/>
    </source>
</evidence>
<keyword evidence="4" id="KW-0157">Chromophore</keyword>
<dbReference type="AlphaFoldDB" id="A0A4S3TGW8"/>
<dbReference type="InterPro" id="IPR003594">
    <property type="entry name" value="HATPase_dom"/>
</dbReference>
<dbReference type="InterPro" id="IPR013767">
    <property type="entry name" value="PAS_fold"/>
</dbReference>
<dbReference type="GO" id="GO:0006355">
    <property type="term" value="P:regulation of DNA-templated transcription"/>
    <property type="evidence" value="ECO:0007669"/>
    <property type="project" value="InterPro"/>
</dbReference>
<dbReference type="InterPro" id="IPR011006">
    <property type="entry name" value="CheY-like_superfamily"/>
</dbReference>
<dbReference type="Pfam" id="PF00989">
    <property type="entry name" value="PAS"/>
    <property type="match status" value="1"/>
</dbReference>
<dbReference type="PANTHER" id="PTHR47429">
    <property type="entry name" value="PROTEIN TWIN LOV 1"/>
    <property type="match status" value="1"/>
</dbReference>
<gene>
    <name evidence="10" type="ORF">D8Y22_20065</name>
</gene>
<dbReference type="Gene3D" id="3.40.50.2300">
    <property type="match status" value="1"/>
</dbReference>
<dbReference type="SMART" id="SM00086">
    <property type="entry name" value="PAC"/>
    <property type="match status" value="1"/>
</dbReference>
<dbReference type="SMART" id="SM00388">
    <property type="entry name" value="HisKA"/>
    <property type="match status" value="1"/>
</dbReference>
<name>A0A4S3TGW8_9EURY</name>
<dbReference type="SUPFAM" id="SSF55785">
    <property type="entry name" value="PYP-like sensor domain (PAS domain)"/>
    <property type="match status" value="2"/>
</dbReference>
<feature type="domain" description="Histidine kinase" evidence="6">
    <location>
        <begin position="403"/>
        <end position="599"/>
    </location>
</feature>
<dbReference type="PROSITE" id="PS50113">
    <property type="entry name" value="PAC"/>
    <property type="match status" value="1"/>
</dbReference>
<dbReference type="PROSITE" id="PS50110">
    <property type="entry name" value="RESPONSE_REGULATORY"/>
    <property type="match status" value="1"/>
</dbReference>
<dbReference type="SUPFAM" id="SSF55874">
    <property type="entry name" value="ATPase domain of HSP90 chaperone/DNA topoisomerase II/histidine kinase"/>
    <property type="match status" value="1"/>
</dbReference>
<dbReference type="PROSITE" id="PS50112">
    <property type="entry name" value="PAS"/>
    <property type="match status" value="2"/>
</dbReference>
<dbReference type="InterPro" id="IPR003661">
    <property type="entry name" value="HisK_dim/P_dom"/>
</dbReference>
<dbReference type="Pfam" id="PF00072">
    <property type="entry name" value="Response_reg"/>
    <property type="match status" value="1"/>
</dbReference>
<dbReference type="InterPro" id="IPR036890">
    <property type="entry name" value="HATPase_C_sf"/>
</dbReference>
<dbReference type="InterPro" id="IPR000700">
    <property type="entry name" value="PAS-assoc_C"/>
</dbReference>
<sequence length="599" mass="66932">MTSTSPHLTLEDALDEHALLSDIEDGVTVLHIEDDSSFADLVSTFLEREREFFDIHTETNPVEGVELAKEGEADCIVCDYDMPEMDGLDVLEAIRSDIPELPFILFTGKGSEEIASEAISAGVTEYLQKRGGTEQYEVLANRIEQAVARRRAERQVTRGFRAIETAHDGISLLDPDGKFMYVNEAYAEIVGYERTELVGQHWDILYPEKEEKQVHEEILPGARDEEWVGETDYIRKDGKAITVDHRLVYTKEDTLVCAISATDDIETVRDELSLKEHSMDEAPIGITITNPTRPDNPIIYANSGFTELTGYAREEVLGRNCRFLQGDRTQPGPITELDRAIDAEEPVSVELRNYRQDGELFWNRVTVAPLTDEDGDVEYFVGFQEDVTARRGLLEEFGALADVLSHDMQNPLQTVRGRVRLALDTGDVDHVEEALPSLDRMEQLVDDVANALESGTIVGEHHPIDLEELVETTWESLDRHGETGSLKIDDAPMVHGNPEAVRRMFDNLLGNSLEHGEAPINIRVGASDDGIFLEDNGPGIAEPNREQVFEQGFSTKSHNGGTGMGMASVRQIVLAHDWRIDITESDELGGVRFEIQTRQ</sequence>
<dbReference type="PROSITE" id="PS50109">
    <property type="entry name" value="HIS_KIN"/>
    <property type="match status" value="1"/>
</dbReference>
<evidence type="ECO:0000256" key="5">
    <source>
        <dbReference type="PROSITE-ProRule" id="PRU00169"/>
    </source>
</evidence>
<dbReference type="PRINTS" id="PR00344">
    <property type="entry name" value="BCTRLSENSOR"/>
</dbReference>
<dbReference type="EMBL" id="RBZW01000072">
    <property type="protein sequence ID" value="THE63126.1"/>
    <property type="molecule type" value="Genomic_DNA"/>
</dbReference>
<dbReference type="Pfam" id="PF02518">
    <property type="entry name" value="HATPase_c"/>
    <property type="match status" value="1"/>
</dbReference>
<dbReference type="InterPro" id="IPR004358">
    <property type="entry name" value="Sig_transdc_His_kin-like_C"/>
</dbReference>
<dbReference type="CDD" id="cd00130">
    <property type="entry name" value="PAS"/>
    <property type="match status" value="2"/>
</dbReference>
<evidence type="ECO:0000259" key="8">
    <source>
        <dbReference type="PROSITE" id="PS50112"/>
    </source>
</evidence>
<dbReference type="Pfam" id="PF00512">
    <property type="entry name" value="HisKA"/>
    <property type="match status" value="1"/>
</dbReference>
<feature type="domain" description="PAS" evidence="8">
    <location>
        <begin position="295"/>
        <end position="320"/>
    </location>
</feature>
<protein>
    <submittedName>
        <fullName evidence="10">PAS domain S-box protein</fullName>
    </submittedName>
</protein>
<dbReference type="SMART" id="SM00448">
    <property type="entry name" value="REC"/>
    <property type="match status" value="1"/>
</dbReference>
<dbReference type="SMART" id="SM00091">
    <property type="entry name" value="PAS"/>
    <property type="match status" value="2"/>
</dbReference>
<dbReference type="InterPro" id="IPR035965">
    <property type="entry name" value="PAS-like_dom_sf"/>
</dbReference>
<dbReference type="Gene3D" id="3.30.565.10">
    <property type="entry name" value="Histidine kinase-like ATPase, C-terminal domain"/>
    <property type="match status" value="1"/>
</dbReference>
<evidence type="ECO:0000259" key="7">
    <source>
        <dbReference type="PROSITE" id="PS50110"/>
    </source>
</evidence>
<dbReference type="OrthoDB" id="230688at2157"/>
<dbReference type="InterPro" id="IPR005467">
    <property type="entry name" value="His_kinase_dom"/>
</dbReference>
<dbReference type="SUPFAM" id="SSF52172">
    <property type="entry name" value="CheY-like"/>
    <property type="match status" value="1"/>
</dbReference>
<proteinExistence type="predicted"/>
<keyword evidence="11" id="KW-1185">Reference proteome</keyword>
<organism evidence="10 11">
    <name type="scientific">Salinadaptatus halalkaliphilus</name>
    <dbReference type="NCBI Taxonomy" id="2419781"/>
    <lineage>
        <taxon>Archaea</taxon>
        <taxon>Methanobacteriati</taxon>
        <taxon>Methanobacteriota</taxon>
        <taxon>Stenosarchaea group</taxon>
        <taxon>Halobacteria</taxon>
        <taxon>Halobacteriales</taxon>
        <taxon>Natrialbaceae</taxon>
        <taxon>Salinadaptatus</taxon>
    </lineage>
</organism>
<dbReference type="CDD" id="cd00082">
    <property type="entry name" value="HisKA"/>
    <property type="match status" value="1"/>
</dbReference>
<evidence type="ECO:0000256" key="4">
    <source>
        <dbReference type="ARBA" id="ARBA00022991"/>
    </source>
</evidence>
<dbReference type="Gene3D" id="3.30.450.20">
    <property type="entry name" value="PAS domain"/>
    <property type="match status" value="2"/>
</dbReference>
<feature type="domain" description="Response regulatory" evidence="7">
    <location>
        <begin position="28"/>
        <end position="144"/>
    </location>
</feature>
<evidence type="ECO:0000256" key="3">
    <source>
        <dbReference type="ARBA" id="ARBA00022643"/>
    </source>
</evidence>
<feature type="domain" description="PAC" evidence="9">
    <location>
        <begin position="347"/>
        <end position="399"/>
    </location>
</feature>
<evidence type="ECO:0000313" key="10">
    <source>
        <dbReference type="EMBL" id="THE63126.1"/>
    </source>
</evidence>
<dbReference type="InterPro" id="IPR000014">
    <property type="entry name" value="PAS"/>
</dbReference>
<evidence type="ECO:0000259" key="9">
    <source>
        <dbReference type="PROSITE" id="PS50113"/>
    </source>
</evidence>
<dbReference type="Pfam" id="PF13426">
    <property type="entry name" value="PAS_9"/>
    <property type="match status" value="1"/>
</dbReference>
<dbReference type="Proteomes" id="UP000318864">
    <property type="component" value="Unassembled WGS sequence"/>
</dbReference>
<dbReference type="GO" id="GO:0000155">
    <property type="term" value="F:phosphorelay sensor kinase activity"/>
    <property type="evidence" value="ECO:0007669"/>
    <property type="project" value="InterPro"/>
</dbReference>
<keyword evidence="2" id="KW-0285">Flavoprotein</keyword>
<comment type="caution">
    <text evidence="10">The sequence shown here is derived from an EMBL/GenBank/DDBJ whole genome shotgun (WGS) entry which is preliminary data.</text>
</comment>
<keyword evidence="1 5" id="KW-0597">Phosphoprotein</keyword>
<dbReference type="RefSeq" id="WP_141466405.1">
    <property type="nucleotide sequence ID" value="NZ_RBZW01000072.1"/>
</dbReference>
<evidence type="ECO:0000313" key="11">
    <source>
        <dbReference type="Proteomes" id="UP000318864"/>
    </source>
</evidence>
<dbReference type="InterPro" id="IPR036097">
    <property type="entry name" value="HisK_dim/P_sf"/>
</dbReference>
<feature type="domain" description="PAS" evidence="8">
    <location>
        <begin position="161"/>
        <end position="211"/>
    </location>
</feature>
<dbReference type="CDD" id="cd00156">
    <property type="entry name" value="REC"/>
    <property type="match status" value="1"/>
</dbReference>